<comment type="caution">
    <text evidence="1">The sequence shown here is derived from an EMBL/GenBank/DDBJ whole genome shotgun (WGS) entry which is preliminary data.</text>
</comment>
<sequence>MKKPMKYLLIIGFLIFNLGTNLIAQSTSDGLKPKMKMVKEVIYKPENGELKSRENLFKSDLNSYTVYDKNEKPIEFGQYETDGSLYEKTIYERNEEGEAQKALKKNSSDETKSYWTYVYDSNNNMIEVNTYDSENNLTNIQSNKYDENGNNIEMLTKSPESENGWRNVYKYDLDNKIIEQFKYKPDGSLKDRRTYSYDKDGNENTQFMFKPDGSFTKFVSEYDEMNNLLIQNWFNEQDDQTHQTSFEYVYDENGNWITKKRSSNGELGMVWERQIEYYE</sequence>
<dbReference type="EMBL" id="BMFG01000008">
    <property type="protein sequence ID" value="GGD30546.1"/>
    <property type="molecule type" value="Genomic_DNA"/>
</dbReference>
<reference evidence="1" key="2">
    <citation type="submission" date="2020-09" db="EMBL/GenBank/DDBJ databases">
        <authorList>
            <person name="Sun Q."/>
            <person name="Zhou Y."/>
        </authorList>
    </citation>
    <scope>NUCLEOTIDE SEQUENCE</scope>
    <source>
        <strain evidence="1">CGMCC 1.12506</strain>
    </source>
</reference>
<dbReference type="Gene3D" id="2.180.10.10">
    <property type="entry name" value="RHS repeat-associated core"/>
    <property type="match status" value="1"/>
</dbReference>
<name>A0A916Y443_9FLAO</name>
<protein>
    <recommendedName>
        <fullName evidence="3">YD repeat-containing protein</fullName>
    </recommendedName>
</protein>
<keyword evidence="2" id="KW-1185">Reference proteome</keyword>
<evidence type="ECO:0000313" key="2">
    <source>
        <dbReference type="Proteomes" id="UP000625735"/>
    </source>
</evidence>
<evidence type="ECO:0000313" key="1">
    <source>
        <dbReference type="EMBL" id="GGD30546.1"/>
    </source>
</evidence>
<accession>A0A916Y443</accession>
<reference evidence="1" key="1">
    <citation type="journal article" date="2014" name="Int. J. Syst. Evol. Microbiol.">
        <title>Complete genome sequence of Corynebacterium casei LMG S-19264T (=DSM 44701T), isolated from a smear-ripened cheese.</title>
        <authorList>
            <consortium name="US DOE Joint Genome Institute (JGI-PGF)"/>
            <person name="Walter F."/>
            <person name="Albersmeier A."/>
            <person name="Kalinowski J."/>
            <person name="Ruckert C."/>
        </authorList>
    </citation>
    <scope>NUCLEOTIDE SEQUENCE</scope>
    <source>
        <strain evidence="1">CGMCC 1.12506</strain>
    </source>
</reference>
<gene>
    <name evidence="1" type="ORF">GCM10011343_20930</name>
</gene>
<dbReference type="AlphaFoldDB" id="A0A916Y443"/>
<evidence type="ECO:0008006" key="3">
    <source>
        <dbReference type="Google" id="ProtNLM"/>
    </source>
</evidence>
<organism evidence="1 2">
    <name type="scientific">Flavobacterium orientale</name>
    <dbReference type="NCBI Taxonomy" id="1756020"/>
    <lineage>
        <taxon>Bacteria</taxon>
        <taxon>Pseudomonadati</taxon>
        <taxon>Bacteroidota</taxon>
        <taxon>Flavobacteriia</taxon>
        <taxon>Flavobacteriales</taxon>
        <taxon>Flavobacteriaceae</taxon>
        <taxon>Flavobacterium</taxon>
    </lineage>
</organism>
<proteinExistence type="predicted"/>
<dbReference type="Proteomes" id="UP000625735">
    <property type="component" value="Unassembled WGS sequence"/>
</dbReference>